<dbReference type="PRINTS" id="PR00368">
    <property type="entry name" value="FADPNR"/>
</dbReference>
<proteinExistence type="predicted"/>
<keyword evidence="1" id="KW-0560">Oxidoreductase</keyword>
<dbReference type="PANTHER" id="PTHR43539">
    <property type="entry name" value="FLAVIN-BINDING MONOOXYGENASE-LIKE PROTEIN (AFU_ORTHOLOGUE AFUA_4G09220)"/>
    <property type="match status" value="1"/>
</dbReference>
<dbReference type="Gene3D" id="3.50.50.60">
    <property type="entry name" value="FAD/NAD(P)-binding domain"/>
    <property type="match status" value="1"/>
</dbReference>
<sequence>MSATTAPLLIIGGGQAGLATAYTARTLGLHPLVLEASDRTAGAWPRYYDSLTLFSPARCSSLPGRPFPADPDGYPTRDEVVAYLSDYAAALDADIRTGHRVAQVTTARPDGGFEVTTADGKLFHASMVIAATGAFSRPHRPDLPGLDGFTGTVLHSADYRRPEPLAGRRVVIVGGGNSAVQIAVELAEHARVTLATLHPLRFMPQRVLGVDMHIWLRRTGLDTAAWARPLLTGGRGTPVFDTGTYRTQIATGNPDRRPLFARVEGSEVVWQDGTREQVDTILLATGYRPDVGYLAGLDGALDDNGQPRHHGGVSISHPGLGFVGLEWQRSFASATLRGVGADARHVLNRLRRQQARIGRATPARTRH</sequence>
<comment type="caution">
    <text evidence="2">The sequence shown here is derived from an EMBL/GenBank/DDBJ whole genome shotgun (WGS) entry which is preliminary data.</text>
</comment>
<dbReference type="InterPro" id="IPR050982">
    <property type="entry name" value="Auxin_biosynth/cation_transpt"/>
</dbReference>
<accession>A0ABP7YL66</accession>
<dbReference type="SUPFAM" id="SSF51735">
    <property type="entry name" value="NAD(P)-binding Rossmann-fold domains"/>
    <property type="match status" value="1"/>
</dbReference>
<evidence type="ECO:0000313" key="2">
    <source>
        <dbReference type="EMBL" id="GAA4137750.1"/>
    </source>
</evidence>
<evidence type="ECO:0000313" key="3">
    <source>
        <dbReference type="Proteomes" id="UP001500266"/>
    </source>
</evidence>
<dbReference type="RefSeq" id="WP_345020215.1">
    <property type="nucleotide sequence ID" value="NZ_BAABDO010000024.1"/>
</dbReference>
<dbReference type="SUPFAM" id="SSF51905">
    <property type="entry name" value="FAD/NAD(P)-binding domain"/>
    <property type="match status" value="1"/>
</dbReference>
<dbReference type="EMBL" id="BAABDO010000024">
    <property type="protein sequence ID" value="GAA4137750.1"/>
    <property type="molecule type" value="Genomic_DNA"/>
</dbReference>
<dbReference type="PRINTS" id="PR00469">
    <property type="entry name" value="PNDRDTASEII"/>
</dbReference>
<dbReference type="GO" id="GO:0004497">
    <property type="term" value="F:monooxygenase activity"/>
    <property type="evidence" value="ECO:0007669"/>
    <property type="project" value="UniProtKB-KW"/>
</dbReference>
<keyword evidence="2" id="KW-0503">Monooxygenase</keyword>
<evidence type="ECO:0000256" key="1">
    <source>
        <dbReference type="ARBA" id="ARBA00023002"/>
    </source>
</evidence>
<dbReference type="Pfam" id="PF13738">
    <property type="entry name" value="Pyr_redox_3"/>
    <property type="match status" value="1"/>
</dbReference>
<dbReference type="PANTHER" id="PTHR43539:SF78">
    <property type="entry name" value="FLAVIN-CONTAINING MONOOXYGENASE"/>
    <property type="match status" value="1"/>
</dbReference>
<reference evidence="3" key="1">
    <citation type="journal article" date="2019" name="Int. J. Syst. Evol. Microbiol.">
        <title>The Global Catalogue of Microorganisms (GCM) 10K type strain sequencing project: providing services to taxonomists for standard genome sequencing and annotation.</title>
        <authorList>
            <consortium name="The Broad Institute Genomics Platform"/>
            <consortium name="The Broad Institute Genome Sequencing Center for Infectious Disease"/>
            <person name="Wu L."/>
            <person name="Ma J."/>
        </authorList>
    </citation>
    <scope>NUCLEOTIDE SEQUENCE [LARGE SCALE GENOMIC DNA]</scope>
    <source>
        <strain evidence="3">JCM 17316</strain>
    </source>
</reference>
<keyword evidence="3" id="KW-1185">Reference proteome</keyword>
<gene>
    <name evidence="2" type="ORF">GCM10022416_22560</name>
</gene>
<protein>
    <submittedName>
        <fullName evidence="2">ArsO family NAD(P)H-dependent flavin-containing monooxygenase</fullName>
    </submittedName>
</protein>
<dbReference type="InterPro" id="IPR036188">
    <property type="entry name" value="FAD/NAD-bd_sf"/>
</dbReference>
<name>A0ABP7YL66_9ACTN</name>
<dbReference type="InterPro" id="IPR036291">
    <property type="entry name" value="NAD(P)-bd_dom_sf"/>
</dbReference>
<dbReference type="Proteomes" id="UP001500266">
    <property type="component" value="Unassembled WGS sequence"/>
</dbReference>
<organism evidence="2 3">
    <name type="scientific">Actinomadura keratinilytica</name>
    <dbReference type="NCBI Taxonomy" id="547461"/>
    <lineage>
        <taxon>Bacteria</taxon>
        <taxon>Bacillati</taxon>
        <taxon>Actinomycetota</taxon>
        <taxon>Actinomycetes</taxon>
        <taxon>Streptosporangiales</taxon>
        <taxon>Thermomonosporaceae</taxon>
        <taxon>Actinomadura</taxon>
    </lineage>
</organism>